<dbReference type="GO" id="GO:0000160">
    <property type="term" value="P:phosphorelay signal transduction system"/>
    <property type="evidence" value="ECO:0007669"/>
    <property type="project" value="UniProtKB-KW"/>
</dbReference>
<sequence>MRPSSRLILAGLALGVVAAGAGTVWSHLASQRALAMLSRQAAEPGRFDAAGLALDQARLYAAALETLAGGPPILLRQRYESFVAAVARMRSDAARASFGALPRFGETLAQLDALVARIDDLLEASADAPGAALPQAAVIELTRLLPPLREPLAELALAYDAAATVQLRDAVRRLERIRQAEAVATGAFLVAILGLATAGLVAVRGLPKGEDDVFPETVPAPPVVAGAPMLAATARDLAGPLHRIAGTFGMVLDAPGLTAEAARAARAALDAAEDLLDLSDALSDAAALAAGRADPHRTAFDPVETAADVLRALESRIVALGGRAALVRTERPGEAAAAARGAEAQMSPPGLVLGDAPRFARLVKSLIVRMLPLAPGATLGVAVRVEGGTVGLLVGDAGCASLPETAFEPVELREAWPGEDLADGLSPAIALTEALGGTLARARAGGGRSETVRAILPFPPVPQGAAQGGGSEARRRLSLLAVDDVPTNRRLLAAMLERHGHLCDLAADATEALRLLRDRPYDAVLMDVQMPGIDGLAATRLIRALPPPVGQIPVIAVTAHDLPGQREAIRAAGMNGLIAKPVSTVALLDALDRLVLPRQAGGFARTTETAALLDEETLTLIRSTLTPPDFARFVERQTAEGAAALAEAEAALRRGDPEGFAASVRSVAAAYEAVGAPRVAAAAAAAEAERTVEALARLREVATLTEAALRNRASSARDPRWSVQRAETT</sequence>
<gene>
    <name evidence="5" type="ORF">KO353_05690</name>
</gene>
<evidence type="ECO:0000256" key="2">
    <source>
        <dbReference type="ARBA" id="ARBA00023012"/>
    </source>
</evidence>
<evidence type="ECO:0000256" key="1">
    <source>
        <dbReference type="ARBA" id="ARBA00022553"/>
    </source>
</evidence>
<evidence type="ECO:0000256" key="3">
    <source>
        <dbReference type="PROSITE-ProRule" id="PRU00169"/>
    </source>
</evidence>
<dbReference type="RefSeq" id="WP_218286749.1">
    <property type="nucleotide sequence ID" value="NZ_CP076448.1"/>
</dbReference>
<name>A0A975U3H9_9PROT</name>
<proteinExistence type="predicted"/>
<dbReference type="CDD" id="cd17546">
    <property type="entry name" value="REC_hyHK_CKI1_RcsC-like"/>
    <property type="match status" value="1"/>
</dbReference>
<dbReference type="EMBL" id="CP076448">
    <property type="protein sequence ID" value="QXM25697.1"/>
    <property type="molecule type" value="Genomic_DNA"/>
</dbReference>
<evidence type="ECO:0000313" key="5">
    <source>
        <dbReference type="EMBL" id="QXM25697.1"/>
    </source>
</evidence>
<dbReference type="KEGG" id="elio:KO353_05690"/>
<keyword evidence="2" id="KW-0902">Two-component regulatory system</keyword>
<evidence type="ECO:0000259" key="4">
    <source>
        <dbReference type="PROSITE" id="PS50110"/>
    </source>
</evidence>
<dbReference type="InterPro" id="IPR001789">
    <property type="entry name" value="Sig_transdc_resp-reg_receiver"/>
</dbReference>
<organism evidence="5 6">
    <name type="scientific">Elioraea tepida</name>
    <dbReference type="NCBI Taxonomy" id="2843330"/>
    <lineage>
        <taxon>Bacteria</taxon>
        <taxon>Pseudomonadati</taxon>
        <taxon>Pseudomonadota</taxon>
        <taxon>Alphaproteobacteria</taxon>
        <taxon>Acetobacterales</taxon>
        <taxon>Elioraeaceae</taxon>
        <taxon>Elioraea</taxon>
    </lineage>
</organism>
<reference evidence="5" key="1">
    <citation type="submission" date="2021-06" db="EMBL/GenBank/DDBJ databases">
        <title>Elioraea tepida, sp. nov., a moderately thermophilic aerobic anoxygenic phototrophic bacterium isolated from an alkaline siliceous hot spring mat community in Yellowstone National Park, WY, USA.</title>
        <authorList>
            <person name="Saini M.K."/>
            <person name="Yoshida S."/>
            <person name="Sebastian A."/>
            <person name="Hirose S."/>
            <person name="Hara E."/>
            <person name="Tamaki H."/>
            <person name="Soulier N.T."/>
            <person name="Albert I."/>
            <person name="Hanada S."/>
            <person name="Bryant D.A."/>
            <person name="Tank M."/>
        </authorList>
    </citation>
    <scope>NUCLEOTIDE SEQUENCE</scope>
    <source>
        <strain evidence="5">MS-P2</strain>
    </source>
</reference>
<keyword evidence="6" id="KW-1185">Reference proteome</keyword>
<dbReference type="PANTHER" id="PTHR45339:SF1">
    <property type="entry name" value="HYBRID SIGNAL TRANSDUCTION HISTIDINE KINASE J"/>
    <property type="match status" value="1"/>
</dbReference>
<feature type="modified residue" description="4-aspartylphosphate" evidence="3">
    <location>
        <position position="527"/>
    </location>
</feature>
<dbReference type="PROSITE" id="PS50110">
    <property type="entry name" value="RESPONSE_REGULATORY"/>
    <property type="match status" value="1"/>
</dbReference>
<dbReference type="AlphaFoldDB" id="A0A975U3H9"/>
<keyword evidence="1 3" id="KW-0597">Phosphoprotein</keyword>
<feature type="domain" description="Response regulatory" evidence="4">
    <location>
        <begin position="478"/>
        <end position="595"/>
    </location>
</feature>
<protein>
    <submittedName>
        <fullName evidence="5">Response regulator</fullName>
    </submittedName>
</protein>
<dbReference type="Proteomes" id="UP000694001">
    <property type="component" value="Chromosome"/>
</dbReference>
<dbReference type="Pfam" id="PF00072">
    <property type="entry name" value="Response_reg"/>
    <property type="match status" value="1"/>
</dbReference>
<evidence type="ECO:0000313" key="6">
    <source>
        <dbReference type="Proteomes" id="UP000694001"/>
    </source>
</evidence>
<accession>A0A975U3H9</accession>
<dbReference type="SMART" id="SM00448">
    <property type="entry name" value="REC"/>
    <property type="match status" value="1"/>
</dbReference>
<dbReference type="PANTHER" id="PTHR45339">
    <property type="entry name" value="HYBRID SIGNAL TRANSDUCTION HISTIDINE KINASE J"/>
    <property type="match status" value="1"/>
</dbReference>